<dbReference type="InterPro" id="IPR035979">
    <property type="entry name" value="RBD_domain_sf"/>
</dbReference>
<dbReference type="GO" id="GO:0003723">
    <property type="term" value="F:RNA binding"/>
    <property type="evidence" value="ECO:0007669"/>
    <property type="project" value="InterPro"/>
</dbReference>
<gene>
    <name evidence="2" type="ORF">Nkreftii_002849</name>
</gene>
<dbReference type="PANTHER" id="PTHR15241:SF304">
    <property type="entry name" value="RRM DOMAIN-CONTAINING PROTEIN"/>
    <property type="match status" value="1"/>
</dbReference>
<dbReference type="SUPFAM" id="SSF54928">
    <property type="entry name" value="RNA-binding domain, RBD"/>
    <property type="match status" value="1"/>
</dbReference>
<dbReference type="KEGG" id="nkf:Nkreftii_002849"/>
<dbReference type="InterPro" id="IPR012677">
    <property type="entry name" value="Nucleotide-bd_a/b_plait_sf"/>
</dbReference>
<dbReference type="PANTHER" id="PTHR15241">
    <property type="entry name" value="TRANSFORMER-2-RELATED"/>
    <property type="match status" value="1"/>
</dbReference>
<organism evidence="2 3">
    <name type="scientific">Candidatus Nitrospira kreftii</name>
    <dbReference type="NCBI Taxonomy" id="2652173"/>
    <lineage>
        <taxon>Bacteria</taxon>
        <taxon>Pseudomonadati</taxon>
        <taxon>Nitrospirota</taxon>
        <taxon>Nitrospiria</taxon>
        <taxon>Nitrospirales</taxon>
        <taxon>Nitrospiraceae</taxon>
        <taxon>Nitrospira</taxon>
    </lineage>
</organism>
<proteinExistence type="predicted"/>
<dbReference type="Pfam" id="PF00076">
    <property type="entry name" value="RRM_1"/>
    <property type="match status" value="1"/>
</dbReference>
<feature type="domain" description="RRM" evidence="1">
    <location>
        <begin position="4"/>
        <end position="82"/>
    </location>
</feature>
<protein>
    <recommendedName>
        <fullName evidence="1">RRM domain-containing protein</fullName>
    </recommendedName>
</protein>
<accession>A0A7S8FFQ5</accession>
<dbReference type="Gene3D" id="3.30.70.330">
    <property type="match status" value="1"/>
</dbReference>
<dbReference type="AlphaFoldDB" id="A0A7S8FFQ5"/>
<dbReference type="InterPro" id="IPR000504">
    <property type="entry name" value="RRM_dom"/>
</dbReference>
<dbReference type="PROSITE" id="PS50102">
    <property type="entry name" value="RRM"/>
    <property type="match status" value="1"/>
</dbReference>
<sequence>MGNCIVYVGGLAEATTDCQLRNLFGTYGAVVRVHLVRYKHSGKSAGYGFVEMGSDEQARHAVRALEGASFAANCLRLYVTPHLSIHS</sequence>
<evidence type="ECO:0000313" key="2">
    <source>
        <dbReference type="EMBL" id="QPD05075.1"/>
    </source>
</evidence>
<evidence type="ECO:0000313" key="3">
    <source>
        <dbReference type="Proteomes" id="UP000593737"/>
    </source>
</evidence>
<reference evidence="2 3" key="1">
    <citation type="journal article" date="2020" name="ISME J.">
        <title>Enrichment and physiological characterization of a novel comammox Nitrospira indicates ammonium inhibition of complete nitrification.</title>
        <authorList>
            <person name="Sakoula D."/>
            <person name="Koch H."/>
            <person name="Frank J."/>
            <person name="Jetten M.S.M."/>
            <person name="van Kessel M.A.H.J."/>
            <person name="Lucker S."/>
        </authorList>
    </citation>
    <scope>NUCLEOTIDE SEQUENCE [LARGE SCALE GENOMIC DNA]</scope>
    <source>
        <strain evidence="2">Comreactor17</strain>
    </source>
</reference>
<dbReference type="SMART" id="SM00360">
    <property type="entry name" value="RRM"/>
    <property type="match status" value="1"/>
</dbReference>
<name>A0A7S8FFQ5_9BACT</name>
<evidence type="ECO:0000259" key="1">
    <source>
        <dbReference type="PROSITE" id="PS50102"/>
    </source>
</evidence>
<dbReference type="Proteomes" id="UP000593737">
    <property type="component" value="Chromosome"/>
</dbReference>
<dbReference type="EMBL" id="CP047423">
    <property type="protein sequence ID" value="QPD05075.1"/>
    <property type="molecule type" value="Genomic_DNA"/>
</dbReference>